<dbReference type="InterPro" id="IPR003754">
    <property type="entry name" value="4pyrrol_synth_uPrphyn_synth"/>
</dbReference>
<dbReference type="Pfam" id="PF02602">
    <property type="entry name" value="HEM4"/>
    <property type="match status" value="1"/>
</dbReference>
<name>A0A7H9AY96_ZYGMR</name>
<keyword evidence="3" id="KW-1185">Reference proteome</keyword>
<dbReference type="PANTHER" id="PTHR12390">
    <property type="entry name" value="UROPORPHYRINOGEN III SYNTHASE"/>
    <property type="match status" value="1"/>
</dbReference>
<dbReference type="AlphaFoldDB" id="A0A7H9AY96"/>
<dbReference type="UniPathway" id="UPA00251">
    <property type="reaction ID" value="UER00320"/>
</dbReference>
<dbReference type="SUPFAM" id="SSF69618">
    <property type="entry name" value="HemD-like"/>
    <property type="match status" value="1"/>
</dbReference>
<dbReference type="KEGG" id="zmk:HG535_0B01850"/>
<dbReference type="Gene3D" id="3.40.50.10090">
    <property type="match status" value="2"/>
</dbReference>
<reference evidence="2 3" key="1">
    <citation type="submission" date="2020-07" db="EMBL/GenBank/DDBJ databases">
        <title>The yeast mating-type switching endonuclease HO is a domesticated member of an unorthodox homing genetic element family.</title>
        <authorList>
            <person name="Coughlan A.Y."/>
            <person name="Lombardi L."/>
            <person name="Braun-Galleani S."/>
            <person name="Martos A.R."/>
            <person name="Galeote V."/>
            <person name="Bigey F."/>
            <person name="Dequin S."/>
            <person name="Byrne K.P."/>
            <person name="Wolfe K.H."/>
        </authorList>
    </citation>
    <scope>NUCLEOTIDE SEQUENCE [LARGE SCALE GENOMIC DNA]</scope>
    <source>
        <strain evidence="2 3">NRRL Y-6702</strain>
    </source>
</reference>
<evidence type="ECO:0000313" key="2">
    <source>
        <dbReference type="EMBL" id="QLG71147.1"/>
    </source>
</evidence>
<organism evidence="2 3">
    <name type="scientific">Zygotorulaspora mrakii</name>
    <name type="common">Zygosaccharomyces mrakii</name>
    <dbReference type="NCBI Taxonomy" id="42260"/>
    <lineage>
        <taxon>Eukaryota</taxon>
        <taxon>Fungi</taxon>
        <taxon>Dikarya</taxon>
        <taxon>Ascomycota</taxon>
        <taxon>Saccharomycotina</taxon>
        <taxon>Saccharomycetes</taxon>
        <taxon>Saccharomycetales</taxon>
        <taxon>Saccharomycetaceae</taxon>
        <taxon>Zygotorulaspora</taxon>
    </lineage>
</organism>
<proteinExistence type="predicted"/>
<dbReference type="GO" id="GO:0005829">
    <property type="term" value="C:cytosol"/>
    <property type="evidence" value="ECO:0007669"/>
    <property type="project" value="TreeGrafter"/>
</dbReference>
<dbReference type="Proteomes" id="UP000509704">
    <property type="component" value="Chromosome 2"/>
</dbReference>
<gene>
    <name evidence="2" type="ORF">HG535_0B01850</name>
</gene>
<evidence type="ECO:0000259" key="1">
    <source>
        <dbReference type="Pfam" id="PF02602"/>
    </source>
</evidence>
<dbReference type="CDD" id="cd06578">
    <property type="entry name" value="HemD"/>
    <property type="match status" value="1"/>
</dbReference>
<feature type="domain" description="Tetrapyrrole biosynthesis uroporphyrinogen III synthase" evidence="1">
    <location>
        <begin position="29"/>
        <end position="267"/>
    </location>
</feature>
<sequence>MVNKIQENLQLRFPMKALLLKNKTSQLDKYDTLFKSNGFDPEFMPLLTHTNVTEEFLQLIESPGYLDNLRYIIITSQRTVECLSESVLPLLSQEARSKLLGKTIYTVGPVTKDFLKRVGFQHLRGGEDAGNGNVLADIIISDLLGVEDKEEVNEHSIHELLFLVGEVRRDIIPKKLSQRGINVREVVMYKTQNIQDNASRFQNAINNKCWVVFFSPQGTEGILKCLNEEVCRKIKIASIGPTTEEYLKSHGITPDIVSPKPDAENLLNAIRSYV</sequence>
<accession>A0A7H9AY96</accession>
<dbReference type="GeneID" id="59234808"/>
<dbReference type="GO" id="GO:0006782">
    <property type="term" value="P:protoporphyrinogen IX biosynthetic process"/>
    <property type="evidence" value="ECO:0007669"/>
    <property type="project" value="UniProtKB-UniPathway"/>
</dbReference>
<protein>
    <recommendedName>
        <fullName evidence="1">Tetrapyrrole biosynthesis uroporphyrinogen III synthase domain-containing protein</fullName>
    </recommendedName>
</protein>
<dbReference type="InterPro" id="IPR036108">
    <property type="entry name" value="4pyrrol_syn_uPrphyn_synt_sf"/>
</dbReference>
<dbReference type="PANTHER" id="PTHR12390:SF0">
    <property type="entry name" value="UROPORPHYRINOGEN-III SYNTHASE"/>
    <property type="match status" value="1"/>
</dbReference>
<dbReference type="GO" id="GO:0004852">
    <property type="term" value="F:uroporphyrinogen-III synthase activity"/>
    <property type="evidence" value="ECO:0007669"/>
    <property type="project" value="InterPro"/>
</dbReference>
<dbReference type="InterPro" id="IPR039793">
    <property type="entry name" value="UROS/Hem4"/>
</dbReference>
<dbReference type="EMBL" id="CP058605">
    <property type="protein sequence ID" value="QLG71147.1"/>
    <property type="molecule type" value="Genomic_DNA"/>
</dbReference>
<dbReference type="RefSeq" id="XP_037142875.1">
    <property type="nucleotide sequence ID" value="XM_037286980.1"/>
</dbReference>
<evidence type="ECO:0000313" key="3">
    <source>
        <dbReference type="Proteomes" id="UP000509704"/>
    </source>
</evidence>
<dbReference type="OrthoDB" id="5595751at2759"/>
<dbReference type="GO" id="GO:0006780">
    <property type="term" value="P:uroporphyrinogen III biosynthetic process"/>
    <property type="evidence" value="ECO:0007669"/>
    <property type="project" value="InterPro"/>
</dbReference>